<evidence type="ECO:0000313" key="5">
    <source>
        <dbReference type="EMBL" id="MEM0573590.1"/>
    </source>
</evidence>
<dbReference type="Proteomes" id="UP001390963">
    <property type="component" value="Unassembled WGS sequence"/>
</dbReference>
<evidence type="ECO:0000259" key="3">
    <source>
        <dbReference type="Pfam" id="PF18962"/>
    </source>
</evidence>
<protein>
    <submittedName>
        <fullName evidence="4">T9SS type A sorting domain-containing protein</fullName>
    </submittedName>
</protein>
<name>A0AB35YTI7_9FLAO</name>
<dbReference type="Proteomes" id="UP001388259">
    <property type="component" value="Unassembled WGS sequence"/>
</dbReference>
<dbReference type="AlphaFoldDB" id="A0AB35YTI7"/>
<evidence type="ECO:0000313" key="4">
    <source>
        <dbReference type="EMBL" id="MEM0518636.1"/>
    </source>
</evidence>
<evidence type="ECO:0000256" key="1">
    <source>
        <dbReference type="ARBA" id="ARBA00022729"/>
    </source>
</evidence>
<feature type="chain" id="PRO_5044225632" evidence="2">
    <location>
        <begin position="26"/>
        <end position="432"/>
    </location>
</feature>
<dbReference type="EMBL" id="JAZBJM010000005">
    <property type="protein sequence ID" value="MEM0518636.1"/>
    <property type="molecule type" value="Genomic_DNA"/>
</dbReference>
<dbReference type="NCBIfam" id="TIGR04183">
    <property type="entry name" value="Por_Secre_tail"/>
    <property type="match status" value="1"/>
</dbReference>
<feature type="domain" description="Secretion system C-terminal sorting" evidence="3">
    <location>
        <begin position="363"/>
        <end position="425"/>
    </location>
</feature>
<evidence type="ECO:0000313" key="6">
    <source>
        <dbReference type="Proteomes" id="UP001388259"/>
    </source>
</evidence>
<keyword evidence="1 2" id="KW-0732">Signal</keyword>
<evidence type="ECO:0000313" key="7">
    <source>
        <dbReference type="Proteomes" id="UP001390963"/>
    </source>
</evidence>
<keyword evidence="7" id="KW-1185">Reference proteome</keyword>
<comment type="caution">
    <text evidence="4">The sequence shown here is derived from an EMBL/GenBank/DDBJ whole genome shotgun (WGS) entry which is preliminary data.</text>
</comment>
<reference evidence="4 7" key="1">
    <citation type="submission" date="2024-01" db="EMBL/GenBank/DDBJ databases">
        <title>Aequorivita flavus sp. nov., isolated from deep-sea sediment.</title>
        <authorList>
            <person name="Chen X."/>
        </authorList>
    </citation>
    <scope>NUCLEOTIDE SEQUENCE</scope>
    <source>
        <strain evidence="4">MCCC 1A16923</strain>
        <strain evidence="5 7">MCCC 1A16935</strain>
    </source>
</reference>
<dbReference type="EMBL" id="JBANCF010000005">
    <property type="protein sequence ID" value="MEM0573590.1"/>
    <property type="molecule type" value="Genomic_DNA"/>
</dbReference>
<proteinExistence type="predicted"/>
<feature type="signal peptide" evidence="2">
    <location>
        <begin position="1"/>
        <end position="25"/>
    </location>
</feature>
<gene>
    <name evidence="5" type="ORF">VZD24_08695</name>
    <name evidence="4" type="ORF">VZD85_09760</name>
</gene>
<evidence type="ECO:0000256" key="2">
    <source>
        <dbReference type="SAM" id="SignalP"/>
    </source>
</evidence>
<sequence length="432" mass="47161">MKKITFLTKSTILACFLMAAFAAQAQIELKVQTEMSTRFNDVNDNGFGVTVFDYYDFETNTFTPIESDAFMVQANNNDGNVAGYMFFDEPEFILQAAYRFNGVWNPIGFTAEQDPYDYDENTPYGISPNSQYVTGQSNIGNDYGGFLYNTQTEELIISLDPQGEASAAYAVNDNGIMVGWVDRPDSGGTLRVPAYRTLDGEYHLIPEGQLPTLTGINTINDINSSDVMVGDFDLRPFIYDRASNTFTSFDNPAGADSAAFASISENGVAVGFADVDFQTRDAIIYHPSLGDQPLYLKDVLADNGITVNTADGLLGTAIAVSPNGKYVTGWLNGPPPFAEGWMVYLDDLILGTNHVSQNSVSFYPNPVENILHLNSKEAIDSVAVYTITGQLVSNVTFNDNLTDINLSNLTSGVYLVKVASNGSVENFKVIKQ</sequence>
<dbReference type="Pfam" id="PF18962">
    <property type="entry name" value="Por_Secre_tail"/>
    <property type="match status" value="1"/>
</dbReference>
<organism evidence="4 6">
    <name type="scientific">Aequorivita flava</name>
    <dbReference type="NCBI Taxonomy" id="3114371"/>
    <lineage>
        <taxon>Bacteria</taxon>
        <taxon>Pseudomonadati</taxon>
        <taxon>Bacteroidota</taxon>
        <taxon>Flavobacteriia</taxon>
        <taxon>Flavobacteriales</taxon>
        <taxon>Flavobacteriaceae</taxon>
        <taxon>Aequorivita</taxon>
    </lineage>
</organism>
<dbReference type="InterPro" id="IPR026444">
    <property type="entry name" value="Secre_tail"/>
</dbReference>
<accession>A0AB35YTI7</accession>
<dbReference type="RefSeq" id="WP_279447195.1">
    <property type="nucleotide sequence ID" value="NZ_JAZBJM010000005.1"/>
</dbReference>